<feature type="compositionally biased region" description="Basic and acidic residues" evidence="1">
    <location>
        <begin position="109"/>
        <end position="127"/>
    </location>
</feature>
<name>A0A4V6A3E5_STECR</name>
<reference evidence="2 3" key="2">
    <citation type="journal article" date="2019" name="G3 (Bethesda)">
        <title>Hybrid Assembly of the Genome of the Entomopathogenic Nematode Steinernema carpocapsae Identifies the X-Chromosome.</title>
        <authorList>
            <person name="Serra L."/>
            <person name="Macchietto M."/>
            <person name="Macias-Munoz A."/>
            <person name="McGill C.J."/>
            <person name="Rodriguez I.M."/>
            <person name="Rodriguez B."/>
            <person name="Murad R."/>
            <person name="Mortazavi A."/>
        </authorList>
    </citation>
    <scope>NUCLEOTIDE SEQUENCE [LARGE SCALE GENOMIC DNA]</scope>
    <source>
        <strain evidence="2 3">ALL</strain>
    </source>
</reference>
<keyword evidence="3" id="KW-1185">Reference proteome</keyword>
<sequence>MEISDELPYNDYFEYFGPQYRLHIDPSQAPNDNSDEYLWKIQEGVLEHLRNLPSVPSVQMQPIPQDAFNQEELERMAEDNADPEKRLPSTVTDKIVEDAGEFYDGENAGEDRRNEQSYKRAADDEKTQNGTSTSHAGGDVDMDADRDQSKKPRLD</sequence>
<proteinExistence type="predicted"/>
<dbReference type="STRING" id="34508.A0A4V6A3E5"/>
<dbReference type="OrthoDB" id="1918432at2759"/>
<dbReference type="AlphaFoldDB" id="A0A4V6A3E5"/>
<evidence type="ECO:0000313" key="2">
    <source>
        <dbReference type="EMBL" id="TKR82755.1"/>
    </source>
</evidence>
<organism evidence="2 3">
    <name type="scientific">Steinernema carpocapsae</name>
    <name type="common">Entomopathogenic nematode</name>
    <dbReference type="NCBI Taxonomy" id="34508"/>
    <lineage>
        <taxon>Eukaryota</taxon>
        <taxon>Metazoa</taxon>
        <taxon>Ecdysozoa</taxon>
        <taxon>Nematoda</taxon>
        <taxon>Chromadorea</taxon>
        <taxon>Rhabditida</taxon>
        <taxon>Tylenchina</taxon>
        <taxon>Panagrolaimomorpha</taxon>
        <taxon>Strongyloidoidea</taxon>
        <taxon>Steinernematidae</taxon>
        <taxon>Steinernema</taxon>
    </lineage>
</organism>
<feature type="compositionally biased region" description="Basic and acidic residues" evidence="1">
    <location>
        <begin position="72"/>
        <end position="87"/>
    </location>
</feature>
<dbReference type="EMBL" id="AZBU02000004">
    <property type="protein sequence ID" value="TKR82755.1"/>
    <property type="molecule type" value="Genomic_DNA"/>
</dbReference>
<feature type="region of interest" description="Disordered" evidence="1">
    <location>
        <begin position="57"/>
        <end position="155"/>
    </location>
</feature>
<dbReference type="Proteomes" id="UP000298663">
    <property type="component" value="Unassembled WGS sequence"/>
</dbReference>
<comment type="caution">
    <text evidence="2">The sequence shown here is derived from an EMBL/GenBank/DDBJ whole genome shotgun (WGS) entry which is preliminary data.</text>
</comment>
<evidence type="ECO:0000256" key="1">
    <source>
        <dbReference type="SAM" id="MobiDB-lite"/>
    </source>
</evidence>
<reference evidence="2 3" key="1">
    <citation type="journal article" date="2015" name="Genome Biol.">
        <title>Comparative genomics of Steinernema reveals deeply conserved gene regulatory networks.</title>
        <authorList>
            <person name="Dillman A.R."/>
            <person name="Macchietto M."/>
            <person name="Porter C.F."/>
            <person name="Rogers A."/>
            <person name="Williams B."/>
            <person name="Antoshechkin I."/>
            <person name="Lee M.M."/>
            <person name="Goodwin Z."/>
            <person name="Lu X."/>
            <person name="Lewis E.E."/>
            <person name="Goodrich-Blair H."/>
            <person name="Stock S.P."/>
            <person name="Adams B.J."/>
            <person name="Sternberg P.W."/>
            <person name="Mortazavi A."/>
        </authorList>
    </citation>
    <scope>NUCLEOTIDE SEQUENCE [LARGE SCALE GENOMIC DNA]</scope>
    <source>
        <strain evidence="2 3">ALL</strain>
    </source>
</reference>
<dbReference type="Gene3D" id="3.40.800.20">
    <property type="entry name" value="Histone deacetylase domain"/>
    <property type="match status" value="1"/>
</dbReference>
<protein>
    <submittedName>
        <fullName evidence="2">Uncharacterized protein</fullName>
    </submittedName>
</protein>
<feature type="compositionally biased region" description="Acidic residues" evidence="1">
    <location>
        <begin position="98"/>
        <end position="108"/>
    </location>
</feature>
<accession>A0A4V6A3E5</accession>
<gene>
    <name evidence="2" type="ORF">L596_016435</name>
</gene>
<evidence type="ECO:0000313" key="3">
    <source>
        <dbReference type="Proteomes" id="UP000298663"/>
    </source>
</evidence>
<feature type="compositionally biased region" description="Basic and acidic residues" evidence="1">
    <location>
        <begin position="143"/>
        <end position="155"/>
    </location>
</feature>
<dbReference type="InterPro" id="IPR037138">
    <property type="entry name" value="His_deacetylse_dom_sf"/>
</dbReference>